<dbReference type="EMBL" id="CABPSX010000002">
    <property type="protein sequence ID" value="VVG70668.1"/>
    <property type="molecule type" value="Genomic_DNA"/>
</dbReference>
<proteinExistence type="predicted"/>
<evidence type="ECO:0000256" key="1">
    <source>
        <dbReference type="SAM" id="SignalP"/>
    </source>
</evidence>
<feature type="chain" id="PRO_5022931505" evidence="1">
    <location>
        <begin position="26"/>
        <end position="169"/>
    </location>
</feature>
<keyword evidence="1" id="KW-0732">Signal</keyword>
<accession>A0A5E5P249</accession>
<reference evidence="2 3" key="1">
    <citation type="submission" date="2019-08" db="EMBL/GenBank/DDBJ databases">
        <authorList>
            <person name="Peeters C."/>
        </authorList>
    </citation>
    <scope>NUCLEOTIDE SEQUENCE [LARGE SCALE GENOMIC DNA]</scope>
    <source>
        <strain evidence="2 3">LMG 18089</strain>
    </source>
</reference>
<feature type="signal peptide" evidence="1">
    <location>
        <begin position="1"/>
        <end position="25"/>
    </location>
</feature>
<dbReference type="Proteomes" id="UP000364291">
    <property type="component" value="Unassembled WGS sequence"/>
</dbReference>
<dbReference type="AlphaFoldDB" id="A0A5E5P249"/>
<protein>
    <submittedName>
        <fullName evidence="2">Uncharacterized protein</fullName>
    </submittedName>
</protein>
<organism evidence="2 3">
    <name type="scientific">Pandoraea apista</name>
    <dbReference type="NCBI Taxonomy" id="93218"/>
    <lineage>
        <taxon>Bacteria</taxon>
        <taxon>Pseudomonadati</taxon>
        <taxon>Pseudomonadota</taxon>
        <taxon>Betaproteobacteria</taxon>
        <taxon>Burkholderiales</taxon>
        <taxon>Burkholderiaceae</taxon>
        <taxon>Pandoraea</taxon>
    </lineage>
</organism>
<name>A0A5E5P249_9BURK</name>
<evidence type="ECO:0000313" key="2">
    <source>
        <dbReference type="EMBL" id="VVG70668.1"/>
    </source>
</evidence>
<evidence type="ECO:0000313" key="3">
    <source>
        <dbReference type="Proteomes" id="UP000364291"/>
    </source>
</evidence>
<sequence>MTKSGVAATLVVVTGIMIGAQTASATSIEKSCMAQKCAAGDKAITYATKQEPYFACPTRELAEYTNFVIGLVATQKMLTGSFPNISPKTGEPEYVDQGGKPNETRLMLDQLRASARVSTFDQGVAMCKTGANKTQVTIMNVPTDATVVWVNDDKKKVSFWMPRANLDKR</sequence>
<gene>
    <name evidence="2" type="ORF">PAP18089_01632</name>
</gene>